<dbReference type="GO" id="GO:0047580">
    <property type="term" value="F:4-hydroxyproline epimerase activity"/>
    <property type="evidence" value="ECO:0007669"/>
    <property type="project" value="TreeGrafter"/>
</dbReference>
<comment type="similarity">
    <text evidence="1">Belongs to the proline racemase family.</text>
</comment>
<protein>
    <submittedName>
        <fullName evidence="2">Proline racemase family protein</fullName>
    </submittedName>
</protein>
<dbReference type="AlphaFoldDB" id="A0AAU7QE72"/>
<gene>
    <name evidence="2" type="ORF">ABK905_11415</name>
</gene>
<name>A0AAU7QE72_9GAMM</name>
<sequence length="351" mass="37312">MHSRSHFSVVDMHSAGAQARVVIGGVPRAKGATMNEKRLYLAANYDHVRKLLMYEPRGGAQMSGSLIMEPCDPRADVGIVFIESGGWLTMCGAGTIGAATALIETGMFKATGPRTSIVFDTPAGLVTAHVEIKNGDVESVSLANVPSYLALKDHPIEMAGQGTVNVDIAYGGNFYVIVPASRFHLEVAPAYAERLMAIGRLLREETNAAVSVKHPLSAIAAPIPNVIFTGPGSGPGIHRNLVLFGEAGVDRSPGGTGTSARMAQLYARGELSLNEPFLHESIIGSRFEGKLTSVQNVAGREMVIPLITGRAFVIGLRSFFIDPQDPFQEGFGVGYAADAKRPAFTAHEERP</sequence>
<dbReference type="EMBL" id="CP157947">
    <property type="protein sequence ID" value="XBS71482.1"/>
    <property type="molecule type" value="Genomic_DNA"/>
</dbReference>
<dbReference type="FunFam" id="3.10.310.10:FF:000005">
    <property type="entry name" value="Proline racemase"/>
    <property type="match status" value="1"/>
</dbReference>
<reference evidence="2" key="1">
    <citation type="submission" date="2024-06" db="EMBL/GenBank/DDBJ databases">
        <authorList>
            <person name="Coelho C."/>
            <person name="Bento M."/>
            <person name="Garcia E."/>
            <person name="Camelo A."/>
            <person name="Brandao I."/>
            <person name="Espirito Santo C."/>
            <person name="Trovao J."/>
            <person name="Verissimo A."/>
            <person name="Costa J."/>
            <person name="Tiago I."/>
        </authorList>
    </citation>
    <scope>NUCLEOTIDE SEQUENCE</scope>
    <source>
        <strain evidence="2">KWT182</strain>
    </source>
</reference>
<evidence type="ECO:0000256" key="1">
    <source>
        <dbReference type="ARBA" id="ARBA00007529"/>
    </source>
</evidence>
<dbReference type="PIRSF" id="PIRSF029792">
    <property type="entry name" value="Pro_racemase"/>
    <property type="match status" value="1"/>
</dbReference>
<dbReference type="Pfam" id="PF05544">
    <property type="entry name" value="Pro_racemase"/>
    <property type="match status" value="1"/>
</dbReference>
<dbReference type="PANTHER" id="PTHR33442:SF5">
    <property type="entry name" value="BIFUNCTIONAL TRANS-3-HYDROXY-L-PROLINE DEHYDRATASE_2-EPIMERASE"/>
    <property type="match status" value="1"/>
</dbReference>
<accession>A0AAU7QE72</accession>
<dbReference type="SFLD" id="SFLDS00028">
    <property type="entry name" value="Proline_Racemase"/>
    <property type="match status" value="1"/>
</dbReference>
<dbReference type="PANTHER" id="PTHR33442">
    <property type="entry name" value="TRANS-3-HYDROXY-L-PROLINE DEHYDRATASE"/>
    <property type="match status" value="1"/>
</dbReference>
<proteinExistence type="inferred from homology"/>
<dbReference type="InterPro" id="IPR008794">
    <property type="entry name" value="Pro_racemase_fam"/>
</dbReference>
<evidence type="ECO:0000313" key="2">
    <source>
        <dbReference type="EMBL" id="XBS71482.1"/>
    </source>
</evidence>
<organism evidence="2">
    <name type="scientific">Acerihabitans sp. KWT182</name>
    <dbReference type="NCBI Taxonomy" id="3157919"/>
    <lineage>
        <taxon>Bacteria</taxon>
        <taxon>Pseudomonadati</taxon>
        <taxon>Pseudomonadota</taxon>
        <taxon>Gammaproteobacteria</taxon>
        <taxon>Enterobacterales</taxon>
        <taxon>Pectobacteriaceae</taxon>
        <taxon>Acerihabitans</taxon>
    </lineage>
</organism>
<dbReference type="Gene3D" id="3.10.310.10">
    <property type="entry name" value="Diaminopimelate Epimerase, Chain A, domain 1"/>
    <property type="match status" value="2"/>
</dbReference>
<dbReference type="SUPFAM" id="SSF54506">
    <property type="entry name" value="Diaminopimelate epimerase-like"/>
    <property type="match status" value="1"/>
</dbReference>